<dbReference type="Proteomes" id="UP000749320">
    <property type="component" value="Unassembled WGS sequence"/>
</dbReference>
<sequence length="295" mass="34908">NQGREVLMKKILILLLCLLAINISGCSKKDNNDNENTNQINEATYINYLEKDPNFFNTAFSKDEEENLYFVYYSNVYKVKNDSSIETLLNLKDMNMHITKAKYYHGYLFMCVYRSNNPAYNTGILRMNLENNELKMFDTPHVRPFSLLIDNKKIYLDVSCTDSKNKYASFDFDNSTGELSNYKLIEKFDYPVFVQDKYLQNKYPEYYGNMSTQVNYDNETIYIYETSDIEKINLKTHERQLYYLNDIYKITDLLDKSYGALDIIDDRIYLIGEAGVTSYNKDFEDMQFIIDNRDK</sequence>
<accession>A0A921GBG4</accession>
<proteinExistence type="predicted"/>
<feature type="non-terminal residue" evidence="1">
    <location>
        <position position="1"/>
    </location>
</feature>
<name>A0A921GBG4_9FIRM</name>
<reference evidence="1" key="1">
    <citation type="journal article" date="2021" name="PeerJ">
        <title>Extensive microbial diversity within the chicken gut microbiome revealed by metagenomics and culture.</title>
        <authorList>
            <person name="Gilroy R."/>
            <person name="Ravi A."/>
            <person name="Getino M."/>
            <person name="Pursley I."/>
            <person name="Horton D.L."/>
            <person name="Alikhan N.F."/>
            <person name="Baker D."/>
            <person name="Gharbi K."/>
            <person name="Hall N."/>
            <person name="Watson M."/>
            <person name="Adriaenssens E.M."/>
            <person name="Foster-Nyarko E."/>
            <person name="Jarju S."/>
            <person name="Secka A."/>
            <person name="Antonio M."/>
            <person name="Oren A."/>
            <person name="Chaudhuri R.R."/>
            <person name="La Ragione R."/>
            <person name="Hildebrand F."/>
            <person name="Pallen M.J."/>
        </authorList>
    </citation>
    <scope>NUCLEOTIDE SEQUENCE</scope>
    <source>
        <strain evidence="1">CHK193-16274</strain>
    </source>
</reference>
<evidence type="ECO:0000313" key="2">
    <source>
        <dbReference type="Proteomes" id="UP000749320"/>
    </source>
</evidence>
<organism evidence="1 2">
    <name type="scientific">Thomasclavelia spiroformis</name>
    <dbReference type="NCBI Taxonomy" id="29348"/>
    <lineage>
        <taxon>Bacteria</taxon>
        <taxon>Bacillati</taxon>
        <taxon>Bacillota</taxon>
        <taxon>Erysipelotrichia</taxon>
        <taxon>Erysipelotrichales</taxon>
        <taxon>Coprobacillaceae</taxon>
        <taxon>Thomasclavelia</taxon>
    </lineage>
</organism>
<reference evidence="1" key="2">
    <citation type="submission" date="2021-09" db="EMBL/GenBank/DDBJ databases">
        <authorList>
            <person name="Gilroy R."/>
        </authorList>
    </citation>
    <scope>NUCLEOTIDE SEQUENCE</scope>
    <source>
        <strain evidence="1">CHK193-16274</strain>
    </source>
</reference>
<dbReference type="AlphaFoldDB" id="A0A921GBG4"/>
<gene>
    <name evidence="1" type="ORF">K8V91_06935</name>
</gene>
<comment type="caution">
    <text evidence="1">The sequence shown here is derived from an EMBL/GenBank/DDBJ whole genome shotgun (WGS) entry which is preliminary data.</text>
</comment>
<evidence type="ECO:0000313" key="1">
    <source>
        <dbReference type="EMBL" id="HJF40642.1"/>
    </source>
</evidence>
<protein>
    <submittedName>
        <fullName evidence="1">Uncharacterized protein</fullName>
    </submittedName>
</protein>
<dbReference type="EMBL" id="DYWV01000231">
    <property type="protein sequence ID" value="HJF40642.1"/>
    <property type="molecule type" value="Genomic_DNA"/>
</dbReference>